<dbReference type="InterPro" id="IPR028098">
    <property type="entry name" value="Glyco_trans_4-like_N"/>
</dbReference>
<dbReference type="InterPro" id="IPR001173">
    <property type="entry name" value="Glyco_trans_2-like"/>
</dbReference>
<evidence type="ECO:0000259" key="2">
    <source>
        <dbReference type="Pfam" id="PF00535"/>
    </source>
</evidence>
<dbReference type="SUPFAM" id="SSF53756">
    <property type="entry name" value="UDP-Glycosyltransferase/glycogen phosphorylase"/>
    <property type="match status" value="1"/>
</dbReference>
<accession>A0ABQ5N9T0</accession>
<dbReference type="EMBL" id="BRXR01000001">
    <property type="protein sequence ID" value="GLC31961.1"/>
    <property type="molecule type" value="Genomic_DNA"/>
</dbReference>
<dbReference type="RefSeq" id="WP_264851275.1">
    <property type="nucleotide sequence ID" value="NZ_BRXR01000001.1"/>
</dbReference>
<dbReference type="CDD" id="cd00761">
    <property type="entry name" value="Glyco_tranf_GTA_type"/>
    <property type="match status" value="1"/>
</dbReference>
<evidence type="ECO:0008006" key="6">
    <source>
        <dbReference type="Google" id="ProtNLM"/>
    </source>
</evidence>
<protein>
    <recommendedName>
        <fullName evidence="6">Glycosyltransferase</fullName>
    </recommendedName>
</protein>
<dbReference type="InterPro" id="IPR029044">
    <property type="entry name" value="Nucleotide-diphossugar_trans"/>
</dbReference>
<name>A0ABQ5N9T0_9CLOT</name>
<evidence type="ECO:0000259" key="1">
    <source>
        <dbReference type="Pfam" id="PF00534"/>
    </source>
</evidence>
<feature type="domain" description="Glycosyltransferase subfamily 4-like N-terminal" evidence="3">
    <location>
        <begin position="277"/>
        <end position="429"/>
    </location>
</feature>
<dbReference type="InterPro" id="IPR001296">
    <property type="entry name" value="Glyco_trans_1"/>
</dbReference>
<keyword evidence="5" id="KW-1185">Reference proteome</keyword>
<reference evidence="4 5" key="1">
    <citation type="journal article" date="2024" name="Int. J. Syst. Evol. Microbiol.">
        <title>Clostridium omnivorum sp. nov., isolated from anoxic soil under the treatment of reductive soil disinfestation.</title>
        <authorList>
            <person name="Ueki A."/>
            <person name="Tonouchi A."/>
            <person name="Kaku N."/>
            <person name="Honma S."/>
            <person name="Ueki K."/>
        </authorList>
    </citation>
    <scope>NUCLEOTIDE SEQUENCE [LARGE SCALE GENOMIC DNA]</scope>
    <source>
        <strain evidence="4 5">E14</strain>
    </source>
</reference>
<evidence type="ECO:0000313" key="5">
    <source>
        <dbReference type="Proteomes" id="UP001208567"/>
    </source>
</evidence>
<sequence length="639" mass="72564">MDPLVSIIMPVYNCDAYVDESIRSILQQTYTNWELIIINDGSEDKTFDKITNFKDSRIKLINMKIHKGLSSAFSEGYKLAKGDYILRHDGDDISASKRLELQVSYLENKPKAAMVSCLISCFTLEPIFRSDCIFIERIQNSYVHYDQIEKAILGGFIPILFPTLMIRKSAYDEIYIENKNLSFDDQTTVLLKLIELCPVEKIDNILYHYRRHPTAYHIINRKDYEQDTSRLLKNTSVKNQLKYREFYGDLSSSTKNKLIINEKSPIRVLMLVDALNIGGTETHVLNITKQLIEMGVYVVVATSGGPMEAIFSSYGIKIIKFPFDGDYISNKKKNGMIKQLKGIVDKENINIIHCHLFASMQLASELYRNYQLPYVVTIHGLFYPNDILFSTCIKASTVIAVSIPVKNMLDRKLGNRIKSKIVVIPNGISSDIIKGSDINRDIRKELGIPQSGKILCYCSRLDWNKTDAARVFLFSFSKLLDKFPNLHALIIGDGNGRESIEKEAQIINDMAKDKVVHLVGAKANVIPYYLKSSVVIGTGRVALEAMICKKPVIAIGNQGYTGIITEKTKAIQWEMYFGDHAALEKPNVSKLADDITFLMSEIERRRVIGEWGKSWCEKKFSISKTTKEIVQAYKNALNI</sequence>
<dbReference type="PANTHER" id="PTHR22916:SF3">
    <property type="entry name" value="UDP-GLCNAC:BETAGAL BETA-1,3-N-ACETYLGLUCOSAMINYLTRANSFERASE-LIKE PROTEIN 1"/>
    <property type="match status" value="1"/>
</dbReference>
<evidence type="ECO:0000313" key="4">
    <source>
        <dbReference type="EMBL" id="GLC31961.1"/>
    </source>
</evidence>
<dbReference type="Pfam" id="PF13439">
    <property type="entry name" value="Glyco_transf_4"/>
    <property type="match status" value="1"/>
</dbReference>
<organism evidence="4 5">
    <name type="scientific">Clostridium omnivorum</name>
    <dbReference type="NCBI Taxonomy" id="1604902"/>
    <lineage>
        <taxon>Bacteria</taxon>
        <taxon>Bacillati</taxon>
        <taxon>Bacillota</taxon>
        <taxon>Clostridia</taxon>
        <taxon>Eubacteriales</taxon>
        <taxon>Clostridiaceae</taxon>
        <taxon>Clostridium</taxon>
    </lineage>
</organism>
<evidence type="ECO:0000259" key="3">
    <source>
        <dbReference type="Pfam" id="PF13439"/>
    </source>
</evidence>
<dbReference type="Proteomes" id="UP001208567">
    <property type="component" value="Unassembled WGS sequence"/>
</dbReference>
<dbReference type="SUPFAM" id="SSF53448">
    <property type="entry name" value="Nucleotide-diphospho-sugar transferases"/>
    <property type="match status" value="1"/>
</dbReference>
<feature type="domain" description="Glycosyl transferase family 1" evidence="1">
    <location>
        <begin position="440"/>
        <end position="614"/>
    </location>
</feature>
<dbReference type="Pfam" id="PF00534">
    <property type="entry name" value="Glycos_transf_1"/>
    <property type="match status" value="1"/>
</dbReference>
<dbReference type="Gene3D" id="3.90.550.10">
    <property type="entry name" value="Spore Coat Polysaccharide Biosynthesis Protein SpsA, Chain A"/>
    <property type="match status" value="1"/>
</dbReference>
<feature type="domain" description="Glycosyltransferase 2-like" evidence="2">
    <location>
        <begin position="6"/>
        <end position="140"/>
    </location>
</feature>
<dbReference type="Gene3D" id="3.40.50.2000">
    <property type="entry name" value="Glycogen Phosphorylase B"/>
    <property type="match status" value="2"/>
</dbReference>
<dbReference type="CDD" id="cd03819">
    <property type="entry name" value="GT4_WavL-like"/>
    <property type="match status" value="1"/>
</dbReference>
<comment type="caution">
    <text evidence="4">The sequence shown here is derived from an EMBL/GenBank/DDBJ whole genome shotgun (WGS) entry which is preliminary data.</text>
</comment>
<gene>
    <name evidence="4" type="ORF">bsdE14_33710</name>
</gene>
<proteinExistence type="predicted"/>
<dbReference type="Pfam" id="PF00535">
    <property type="entry name" value="Glycos_transf_2"/>
    <property type="match status" value="1"/>
</dbReference>
<dbReference type="PANTHER" id="PTHR22916">
    <property type="entry name" value="GLYCOSYLTRANSFERASE"/>
    <property type="match status" value="1"/>
</dbReference>